<dbReference type="PANTHER" id="PTHR22948">
    <property type="entry name" value="TUDOR DOMAIN CONTAINING PROTEIN"/>
    <property type="match status" value="1"/>
</dbReference>
<dbReference type="PROSITE" id="PS50304">
    <property type="entry name" value="TUDOR"/>
    <property type="match status" value="6"/>
</dbReference>
<feature type="domain" description="Tudor" evidence="2">
    <location>
        <begin position="996"/>
        <end position="1052"/>
    </location>
</feature>
<dbReference type="PANTHER" id="PTHR22948:SF15">
    <property type="entry name" value="TUDOR DOMAIN-CONTAINING PROTEIN 6"/>
    <property type="match status" value="1"/>
</dbReference>
<feature type="compositionally biased region" description="Basic and acidic residues" evidence="1">
    <location>
        <begin position="1131"/>
        <end position="1155"/>
    </location>
</feature>
<proteinExistence type="predicted"/>
<feature type="domain" description="Tudor" evidence="2">
    <location>
        <begin position="300"/>
        <end position="358"/>
    </location>
</feature>
<feature type="region of interest" description="Disordered" evidence="1">
    <location>
        <begin position="689"/>
        <end position="712"/>
    </location>
</feature>
<sequence length="2123" mass="239029">MCSTPGLPTPGSSITVNFTRINLHPYSVLVEIWGQFDQERKVEYQRLRREIQTFPKTRFGDAEGSPGDLCLVQIIETWYRARILVRKGRDYHVFLIDEGRTLNVGAYNLAHGRNYFFHLPPEVEFCVLANVVPLSTENKWSPMALEFLKCLSGRTFEGCVQDVLVPHRTFLIDVPCVSKQMFEMGFAKRLSSKTFKFFVERSMHSMTTALSNQESQKLSQSIGCEVVETGDVHENDIVINQDYFYPQLQTETTEAVVVTEVLSPLRFFCQLRIFSQELNKLTEHMSKFYEGRSGFTKTRPEVLGSPCAARGKDGRWYRSIVQQVLSSKKVEVLYVDYGKKELIPIGGIRSLAAEFYRMPVITYLCSLLGISDHGVGWSTAQIENLKSLILHRVVNAKFEYHSYSEGVYYVTLYGDESVNINSVFGMREQCFSETKENPLEGQITGETFCRQPQALDQSDKLTSAVHSTSMANMYIKTETLGLGCFYDAVVEFVTDPSEFWIRTQDYAIKFDQMMCSIREVYTKATQLEGTVRTPKTGLYCIAKAKDGLYYRAVIRELHGQQINVYFVDYGNTEIVEKYDLKILHSKYQELPALAMKCRLSGIQPIGGKWSKNAIAHFINRVADKVLMIHVSAKHQDGYAVELMDRFVDGEQCVNKLMCSAGYAEYEESEKSVAKFTRIAQSCLAMPTQSEKSVNLNPRTDPSKLTRGPPVSSSIPAGGYETRSVFKETLFPIGSAVEVNVSYIESPNDFWCQLSESAGNLESLMEEIQEYYTTCPDPYKPGEVACIARYAHDGRWYRALIIRNIPSSLEVDVLHIDFGNTEKVSLKDLRAINPAFLRLKGQAFRCSLYNLIQPVAQDPLQWNERAVFEFQEFVDNAATARLPLKCTIYAVMYDSNKVVFNVVDLETPFQSICSLLVQKGFAQRAPPKKAPQPPFHLDTYYYSTHNIKTGGEEEIYVTHIKNVSNFYCQLGRNADIVHQLAEKVNYLCQELQRIDCPKTFGTVCFAKYSDGHWYRGQIKSVQPTIQVFFVDYGDTQMVEKSDLLPIPIEASDIMSVPVQAVMCCLSDVPVDVPRKVNEWFENAVFGKTLKALVVAKESDGKLIVELYNENTQINANIKAELASFEGVETKFRKAQEPTPMRKETTPTFKSRDEYKARLPSQTRETKPFSGDSGIAKKQQISSPKFEHDKKVAPSKQMDNKSPSGGPGPAPTHDWEVCSLKESGVGKVKTGVLSLPNLGDLPPKCIEPGEVKEVYVSHSNCPSSFFVQLVQEEGEIYSVVEKLNADQVVATNFDADSLQPEDLVCAEFPDDGSWYRAVLKNKLEDGTLNVEFLDFGNTATIDATKVRPLSQDFIKIPRLSIHCLLTGVESASTDGEWGQDSVLQFKKATGENEGIKKLICEFMKQSGQLWEVNLLDQQTVVADYLVRSGFAASRGVAKQCLQKDPEMDKHALQYARYEISPGQTLEAYASSVVGPEYFWCQSANSDVLQRIAEIADAAGNNPEETSVCVGSLFPGNPCLALFTEDEHWYRAEIKRINDDVLSIIFVDYGNEVDVNQELVKLVPAEFLKIPRQAFLCILEGFDLSAGFWDVGAAEKFYELLSDKLLKVSVLKCEEHNHGVNQFHVKVESDEAVVNDIMRNYWKMHTAERKEYVNTEHEQQTIADTLVANEGCPPEDKSELQRRVMELLSNAEKLQIGTEQSINLASKKESFTLDETSGDTVRTTYEAVDHGLQASAQKYVPSKKNSLSTVQKNIELFSDAGKSRTGMHEECTVERSDFSQLLSVHETGNNVCQPLDNVPKTFTMEEKYEVVSTVQSATKELQTDEQSVTLPSSTDTFQDVTDVNKLSIKLSDAVECEKATHDVQDVDRVFFEENVNNPSSGEKTCPREETKAEQPTVDLPSPCKSRSNFHPLKDVQKIILFEESEYLESSIDERSVNLSSNGGEIFTQEENYMDTNTVEINYTVANPEYDHVFQHLEDIQGSDSNVRETSTACNVLNLSLAEHSYCMLNDVDQQCGIMDENLEPLVYDQVEGNDSHNVLGQLVGSDTAAKEEEVLDISVLDTEIERLQNKQSNPQGCEPDFVGLKLETGDELGVGSDCVVWSYAYKTWCKAQILKVYDETTKIVDL</sequence>
<dbReference type="Gene3D" id="2.30.30.140">
    <property type="match status" value="6"/>
</dbReference>
<evidence type="ECO:0000259" key="2">
    <source>
        <dbReference type="PROSITE" id="PS50304"/>
    </source>
</evidence>
<feature type="domain" description="Tudor" evidence="2">
    <location>
        <begin position="1295"/>
        <end position="1354"/>
    </location>
</feature>
<dbReference type="SUPFAM" id="SSF50199">
    <property type="entry name" value="Staphylococcal nuclease"/>
    <property type="match status" value="1"/>
</dbReference>
<feature type="domain" description="Tudor" evidence="2">
    <location>
        <begin position="533"/>
        <end position="590"/>
    </location>
</feature>
<feature type="compositionally biased region" description="Polar residues" evidence="1">
    <location>
        <begin position="689"/>
        <end position="699"/>
    </location>
</feature>
<dbReference type="EMBL" id="SCEB01215733">
    <property type="protein sequence ID" value="RXM27975.1"/>
    <property type="molecule type" value="Genomic_DNA"/>
</dbReference>
<feature type="domain" description="Tudor" evidence="2">
    <location>
        <begin position="1509"/>
        <end position="1567"/>
    </location>
</feature>
<evidence type="ECO:0000313" key="4">
    <source>
        <dbReference type="Proteomes" id="UP000289886"/>
    </source>
</evidence>
<organism evidence="3 4">
    <name type="scientific">Acipenser ruthenus</name>
    <name type="common">Sterlet sturgeon</name>
    <dbReference type="NCBI Taxonomy" id="7906"/>
    <lineage>
        <taxon>Eukaryota</taxon>
        <taxon>Metazoa</taxon>
        <taxon>Chordata</taxon>
        <taxon>Craniata</taxon>
        <taxon>Vertebrata</taxon>
        <taxon>Euteleostomi</taxon>
        <taxon>Actinopterygii</taxon>
        <taxon>Chondrostei</taxon>
        <taxon>Acipenseriformes</taxon>
        <taxon>Acipenseridae</taxon>
        <taxon>Acipenser</taxon>
    </lineage>
</organism>
<dbReference type="FunFam" id="2.30.30.140:FF:000018">
    <property type="entry name" value="Serine/threonine-protein kinase 31"/>
    <property type="match status" value="1"/>
</dbReference>
<dbReference type="SMART" id="SM00333">
    <property type="entry name" value="TUDOR"/>
    <property type="match status" value="7"/>
</dbReference>
<gene>
    <name evidence="3" type="ORF">EOD39_10100</name>
</gene>
<feature type="domain" description="Tudor" evidence="2">
    <location>
        <begin position="778"/>
        <end position="838"/>
    </location>
</feature>
<dbReference type="Gene3D" id="2.40.50.90">
    <property type="match status" value="7"/>
</dbReference>
<accession>A0A444TYH0</accession>
<dbReference type="InterPro" id="IPR050621">
    <property type="entry name" value="Tudor_domain_containing"/>
</dbReference>
<keyword evidence="4" id="KW-1185">Reference proteome</keyword>
<name>A0A444TYH0_ACIRT</name>
<dbReference type="SUPFAM" id="SSF63748">
    <property type="entry name" value="Tudor/PWWP/MBT"/>
    <property type="match status" value="7"/>
</dbReference>
<evidence type="ECO:0000256" key="1">
    <source>
        <dbReference type="SAM" id="MobiDB-lite"/>
    </source>
</evidence>
<dbReference type="Pfam" id="PF00567">
    <property type="entry name" value="TUDOR"/>
    <property type="match status" value="7"/>
</dbReference>
<dbReference type="Proteomes" id="UP000289886">
    <property type="component" value="Unassembled WGS sequence"/>
</dbReference>
<dbReference type="InterPro" id="IPR035437">
    <property type="entry name" value="SNase_OB-fold_sf"/>
</dbReference>
<protein>
    <submittedName>
        <fullName evidence="3">Tudor domain-containing protein 6</fullName>
    </submittedName>
</protein>
<comment type="caution">
    <text evidence="3">The sequence shown here is derived from an EMBL/GenBank/DDBJ whole genome shotgun (WGS) entry which is preliminary data.</text>
</comment>
<evidence type="ECO:0000313" key="3">
    <source>
        <dbReference type="EMBL" id="RXM27975.1"/>
    </source>
</evidence>
<feature type="region of interest" description="Disordered" evidence="1">
    <location>
        <begin position="1131"/>
        <end position="1212"/>
    </location>
</feature>
<dbReference type="InterPro" id="IPR002999">
    <property type="entry name" value="Tudor"/>
</dbReference>
<feature type="region of interest" description="Disordered" evidence="1">
    <location>
        <begin position="1872"/>
        <end position="1902"/>
    </location>
</feature>
<reference evidence="3 4" key="1">
    <citation type="submission" date="2019-01" db="EMBL/GenBank/DDBJ databases">
        <title>Draft Genome and Complete Hox-Cluster Characterization of the Sterlet Sturgeon (Acipenser ruthenus).</title>
        <authorList>
            <person name="Wei Q."/>
        </authorList>
    </citation>
    <scope>NUCLEOTIDE SEQUENCE [LARGE SCALE GENOMIC DNA]</scope>
    <source>
        <strain evidence="3">WHYD16114868_AA</strain>
        <tissue evidence="3">Blood</tissue>
    </source>
</reference>